<gene>
    <name evidence="2" type="ORF">PoB_005960000</name>
</gene>
<accession>A0AAV4CM15</accession>
<sequence length="98" mass="10016">MMLNLSSGPGNPSSMSGRNMRAFSSNEVRPGNAGKSHIGIISYKKHLTISPPIPAPYGGGGSSSGRAIGYQPGDPRLDSQSGPSQIIIATCVHPALNG</sequence>
<proteinExistence type="predicted"/>
<keyword evidence="3" id="KW-1185">Reference proteome</keyword>
<reference evidence="2 3" key="1">
    <citation type="journal article" date="2021" name="Elife">
        <title>Chloroplast acquisition without the gene transfer in kleptoplastic sea slugs, Plakobranchus ocellatus.</title>
        <authorList>
            <person name="Maeda T."/>
            <person name="Takahashi S."/>
            <person name="Yoshida T."/>
            <person name="Shimamura S."/>
            <person name="Takaki Y."/>
            <person name="Nagai Y."/>
            <person name="Toyoda A."/>
            <person name="Suzuki Y."/>
            <person name="Arimoto A."/>
            <person name="Ishii H."/>
            <person name="Satoh N."/>
            <person name="Nishiyama T."/>
            <person name="Hasebe M."/>
            <person name="Maruyama T."/>
            <person name="Minagawa J."/>
            <person name="Obokata J."/>
            <person name="Shigenobu S."/>
        </authorList>
    </citation>
    <scope>NUCLEOTIDE SEQUENCE [LARGE SCALE GENOMIC DNA]</scope>
</reference>
<evidence type="ECO:0000313" key="3">
    <source>
        <dbReference type="Proteomes" id="UP000735302"/>
    </source>
</evidence>
<feature type="compositionally biased region" description="Low complexity" evidence="1">
    <location>
        <begin position="1"/>
        <end position="14"/>
    </location>
</feature>
<feature type="region of interest" description="Disordered" evidence="1">
    <location>
        <begin position="1"/>
        <end position="34"/>
    </location>
</feature>
<organism evidence="2 3">
    <name type="scientific">Plakobranchus ocellatus</name>
    <dbReference type="NCBI Taxonomy" id="259542"/>
    <lineage>
        <taxon>Eukaryota</taxon>
        <taxon>Metazoa</taxon>
        <taxon>Spiralia</taxon>
        <taxon>Lophotrochozoa</taxon>
        <taxon>Mollusca</taxon>
        <taxon>Gastropoda</taxon>
        <taxon>Heterobranchia</taxon>
        <taxon>Euthyneura</taxon>
        <taxon>Panpulmonata</taxon>
        <taxon>Sacoglossa</taxon>
        <taxon>Placobranchoidea</taxon>
        <taxon>Plakobranchidae</taxon>
        <taxon>Plakobranchus</taxon>
    </lineage>
</organism>
<dbReference type="EMBL" id="BLXT01006765">
    <property type="protein sequence ID" value="GFO33095.1"/>
    <property type="molecule type" value="Genomic_DNA"/>
</dbReference>
<protein>
    <submittedName>
        <fullName evidence="2">Uncharacterized protein</fullName>
    </submittedName>
</protein>
<dbReference type="Proteomes" id="UP000735302">
    <property type="component" value="Unassembled WGS sequence"/>
</dbReference>
<comment type="caution">
    <text evidence="2">The sequence shown here is derived from an EMBL/GenBank/DDBJ whole genome shotgun (WGS) entry which is preliminary data.</text>
</comment>
<evidence type="ECO:0000313" key="2">
    <source>
        <dbReference type="EMBL" id="GFO33095.1"/>
    </source>
</evidence>
<evidence type="ECO:0000256" key="1">
    <source>
        <dbReference type="SAM" id="MobiDB-lite"/>
    </source>
</evidence>
<dbReference type="AlphaFoldDB" id="A0AAV4CM15"/>
<feature type="region of interest" description="Disordered" evidence="1">
    <location>
        <begin position="54"/>
        <end position="83"/>
    </location>
</feature>
<name>A0AAV4CM15_9GAST</name>